<dbReference type="RefSeq" id="WP_349296567.1">
    <property type="nucleotide sequence ID" value="NZ_JBEDNQ010000001.1"/>
</dbReference>
<dbReference type="SUPFAM" id="SSF53850">
    <property type="entry name" value="Periplasmic binding protein-like II"/>
    <property type="match status" value="1"/>
</dbReference>
<dbReference type="PANTHER" id="PTHR30006">
    <property type="entry name" value="THIAMINE-BINDING PERIPLASMIC PROTEIN-RELATED"/>
    <property type="match status" value="1"/>
</dbReference>
<gene>
    <name evidence="5" type="ORF">WIS52_03335</name>
</gene>
<organism evidence="5 6">
    <name type="scientific">Pseudonocardia nematodicida</name>
    <dbReference type="NCBI Taxonomy" id="1206997"/>
    <lineage>
        <taxon>Bacteria</taxon>
        <taxon>Bacillati</taxon>
        <taxon>Actinomycetota</taxon>
        <taxon>Actinomycetes</taxon>
        <taxon>Pseudonocardiales</taxon>
        <taxon>Pseudonocardiaceae</taxon>
        <taxon>Pseudonocardia</taxon>
    </lineage>
</organism>
<dbReference type="Gene3D" id="3.40.190.10">
    <property type="entry name" value="Periplasmic binding protein-like II"/>
    <property type="match status" value="2"/>
</dbReference>
<evidence type="ECO:0000256" key="4">
    <source>
        <dbReference type="SAM" id="SignalP"/>
    </source>
</evidence>
<keyword evidence="2" id="KW-0406">Ion transport</keyword>
<dbReference type="InterPro" id="IPR026045">
    <property type="entry name" value="Ferric-bd"/>
</dbReference>
<dbReference type="PANTHER" id="PTHR30006:SF15">
    <property type="entry name" value="IRON-UTILIZATION PERIPLASMIC PROTEIN"/>
    <property type="match status" value="1"/>
</dbReference>
<evidence type="ECO:0000256" key="2">
    <source>
        <dbReference type="ARBA" id="ARBA00022496"/>
    </source>
</evidence>
<keyword evidence="2" id="KW-0408">Iron</keyword>
<evidence type="ECO:0000313" key="5">
    <source>
        <dbReference type="EMBL" id="MEQ3549494.1"/>
    </source>
</evidence>
<dbReference type="PROSITE" id="PS51318">
    <property type="entry name" value="TAT"/>
    <property type="match status" value="1"/>
</dbReference>
<keyword evidence="6" id="KW-1185">Reference proteome</keyword>
<dbReference type="Pfam" id="PF13343">
    <property type="entry name" value="SBP_bac_6"/>
    <property type="match status" value="1"/>
</dbReference>
<evidence type="ECO:0000256" key="1">
    <source>
        <dbReference type="ARBA" id="ARBA00008520"/>
    </source>
</evidence>
<keyword evidence="2" id="KW-0410">Iron transport</keyword>
<evidence type="ECO:0000313" key="6">
    <source>
        <dbReference type="Proteomes" id="UP001494902"/>
    </source>
</evidence>
<proteinExistence type="inferred from homology"/>
<reference evidence="5 6" key="1">
    <citation type="submission" date="2024-03" db="EMBL/GenBank/DDBJ databases">
        <title>Draft genome sequence of Pseudonocardia nematodicida JCM 31783.</title>
        <authorList>
            <person name="Butdee W."/>
            <person name="Duangmal K."/>
        </authorList>
    </citation>
    <scope>NUCLEOTIDE SEQUENCE [LARGE SCALE GENOMIC DNA]</scope>
    <source>
        <strain evidence="5 6">JCM 31783</strain>
    </source>
</reference>
<comment type="similarity">
    <text evidence="1">Belongs to the bacterial solute-binding protein 1 family.</text>
</comment>
<dbReference type="EMBL" id="JBEDNQ010000001">
    <property type="protein sequence ID" value="MEQ3549494.1"/>
    <property type="molecule type" value="Genomic_DNA"/>
</dbReference>
<sequence>MPITVHAPARTRRLLTAATATALALVLAACGSPAPADESAAPAPDEPLTVYSGRSENRVQEILDRFETESGIPLDIRYGDTAELVAQILEEGDASPADVFFAQDAGALGALSEVGRLVPLSPGTTDGVVDGYVAADRSWTATTARARVITYDAQELSPEELPQSLDDLLDPRWAGRIGFPPGNSSFNTFVTAVRLDRGDDGAREWLEAFLAQDPERFSNNHGVIDAIENGQVDIGLTNHYYIYSRMDELGEENVRTRNHHVGGDPLGLVNVAGAGVMDTADDPARAEQLIAYLTAPEAQQWFTDTSGEYAVRDGITSATYEMPGIADLRQPDIELADLRSLDETLEMLQELGLT</sequence>
<feature type="signal peptide" evidence="4">
    <location>
        <begin position="1"/>
        <end position="36"/>
    </location>
</feature>
<evidence type="ECO:0000256" key="3">
    <source>
        <dbReference type="ARBA" id="ARBA00022729"/>
    </source>
</evidence>
<protein>
    <submittedName>
        <fullName evidence="5">Extracellular solute-binding protein</fullName>
    </submittedName>
</protein>
<comment type="caution">
    <text evidence="5">The sequence shown here is derived from an EMBL/GenBank/DDBJ whole genome shotgun (WGS) entry which is preliminary data.</text>
</comment>
<feature type="chain" id="PRO_5045728294" evidence="4">
    <location>
        <begin position="37"/>
        <end position="354"/>
    </location>
</feature>
<dbReference type="Proteomes" id="UP001494902">
    <property type="component" value="Unassembled WGS sequence"/>
</dbReference>
<accession>A0ABV1K4W2</accession>
<dbReference type="InterPro" id="IPR006311">
    <property type="entry name" value="TAT_signal"/>
</dbReference>
<name>A0ABV1K4W2_9PSEU</name>
<dbReference type="PIRSF" id="PIRSF002825">
    <property type="entry name" value="CfbpA"/>
    <property type="match status" value="1"/>
</dbReference>
<keyword evidence="2" id="KW-0813">Transport</keyword>
<keyword evidence="3 4" id="KW-0732">Signal</keyword>